<dbReference type="OrthoDB" id="206571at2157"/>
<name>M1XPT4_NATM8</name>
<dbReference type="Proteomes" id="UP000011867">
    <property type="component" value="Chromosome"/>
</dbReference>
<dbReference type="EMBL" id="HF582854">
    <property type="protein sequence ID" value="CCQ36092.1"/>
    <property type="molecule type" value="Genomic_DNA"/>
</dbReference>
<dbReference type="GeneID" id="14650974"/>
<dbReference type="RefSeq" id="WP_015408916.1">
    <property type="nucleotide sequence ID" value="NC_020388.1"/>
</dbReference>
<evidence type="ECO:0000313" key="3">
    <source>
        <dbReference type="EMBL" id="CCQ36092.1"/>
    </source>
</evidence>
<evidence type="ECO:0000256" key="1">
    <source>
        <dbReference type="SAM" id="MobiDB-lite"/>
    </source>
</evidence>
<evidence type="ECO:0000313" key="4">
    <source>
        <dbReference type="Proteomes" id="UP000011867"/>
    </source>
</evidence>
<reference evidence="3 4" key="1">
    <citation type="journal article" date="2013" name="Genome Announc.">
        <title>Genome of the haloarchaeon Natronomonas moolapensis, a neutrophilic member of a previously haloalkaliphilic genus.</title>
        <authorList>
            <person name="Dyall-Smith M.L."/>
            <person name="Pfeiffer F."/>
            <person name="Oberwinkler T."/>
            <person name="Klee K."/>
            <person name="Rampp M."/>
            <person name="Palm P."/>
            <person name="Gross K."/>
            <person name="Schuster S.C."/>
            <person name="Oesterhelt D."/>
        </authorList>
    </citation>
    <scope>NUCLEOTIDE SEQUENCE [LARGE SCALE GENOMIC DNA]</scope>
    <source>
        <strain evidence="4">DSM 18674 / JCM 14361 / 8.8.11</strain>
    </source>
</reference>
<dbReference type="KEGG" id="nmo:Nmlp_1904"/>
<feature type="compositionally biased region" description="Low complexity" evidence="1">
    <location>
        <begin position="139"/>
        <end position="148"/>
    </location>
</feature>
<dbReference type="eggNOG" id="arCOG07564">
    <property type="taxonomic scope" value="Archaea"/>
</dbReference>
<evidence type="ECO:0000259" key="2">
    <source>
        <dbReference type="Pfam" id="PF23991"/>
    </source>
</evidence>
<sequence>MPPTNTDRDPPSTDGDPSPAGIDHDRETLKRRLEAVERALSEEEPIERANRIDELESRVVELEAAVQALRGYVGSVRAVNEEIELRADRALRKAEAVERNVAPGRFRHGAGSAPDGGGEDAGRSDPAPVFGSEPDVESGEASASAADGRSSDRPTPLERLRERL</sequence>
<keyword evidence="4" id="KW-1185">Reference proteome</keyword>
<accession>M1XPT4</accession>
<dbReference type="AlphaFoldDB" id="M1XPT4"/>
<dbReference type="Pfam" id="PF23991">
    <property type="entry name" value="DUF7310"/>
    <property type="match status" value="1"/>
</dbReference>
<feature type="compositionally biased region" description="Basic and acidic residues" evidence="1">
    <location>
        <begin position="149"/>
        <end position="164"/>
    </location>
</feature>
<feature type="compositionally biased region" description="Basic and acidic residues" evidence="1">
    <location>
        <begin position="1"/>
        <end position="11"/>
    </location>
</feature>
<protein>
    <recommendedName>
        <fullName evidence="2">DUF7310 domain-containing protein</fullName>
    </recommendedName>
</protein>
<dbReference type="HOGENOM" id="CLU_1615350_0_0_2"/>
<gene>
    <name evidence="3" type="ordered locus">Nmlp_1904</name>
</gene>
<feature type="region of interest" description="Disordered" evidence="1">
    <location>
        <begin position="96"/>
        <end position="164"/>
    </location>
</feature>
<dbReference type="STRING" id="268739.Nmlp_1904"/>
<feature type="domain" description="DUF7310" evidence="2">
    <location>
        <begin position="29"/>
        <end position="96"/>
    </location>
</feature>
<organism evidence="3 4">
    <name type="scientific">Natronomonas moolapensis (strain DSM 18674 / CECT 7526 / JCM 14361 / 8.8.11)</name>
    <dbReference type="NCBI Taxonomy" id="268739"/>
    <lineage>
        <taxon>Archaea</taxon>
        <taxon>Methanobacteriati</taxon>
        <taxon>Methanobacteriota</taxon>
        <taxon>Stenosarchaea group</taxon>
        <taxon>Halobacteria</taxon>
        <taxon>Halobacteriales</taxon>
        <taxon>Natronomonadaceae</taxon>
        <taxon>Natronomonas</taxon>
    </lineage>
</organism>
<proteinExistence type="predicted"/>
<dbReference type="InterPro" id="IPR055734">
    <property type="entry name" value="DUF7310"/>
</dbReference>
<feature type="region of interest" description="Disordered" evidence="1">
    <location>
        <begin position="1"/>
        <end position="25"/>
    </location>
</feature>